<gene>
    <name evidence="5" type="ORF">S01H1_72453</name>
</gene>
<organism evidence="5">
    <name type="scientific">marine sediment metagenome</name>
    <dbReference type="NCBI Taxonomy" id="412755"/>
    <lineage>
        <taxon>unclassified sequences</taxon>
        <taxon>metagenomes</taxon>
        <taxon>ecological metagenomes</taxon>
    </lineage>
</organism>
<evidence type="ECO:0008006" key="6">
    <source>
        <dbReference type="Google" id="ProtNLM"/>
    </source>
</evidence>
<proteinExistence type="predicted"/>
<name>X0XF70_9ZZZZ</name>
<keyword evidence="3" id="KW-1133">Transmembrane helix</keyword>
<dbReference type="InterPro" id="IPR006260">
    <property type="entry name" value="TonB/TolA_C"/>
</dbReference>
<evidence type="ECO:0000313" key="5">
    <source>
        <dbReference type="EMBL" id="GAG35298.1"/>
    </source>
</evidence>
<dbReference type="AlphaFoldDB" id="X0XF70"/>
<keyword evidence="4" id="KW-0472">Membrane</keyword>
<dbReference type="Gene3D" id="3.30.1150.10">
    <property type="match status" value="1"/>
</dbReference>
<keyword evidence="2" id="KW-0812">Transmembrane</keyword>
<comment type="caution">
    <text evidence="5">The sequence shown here is derived from an EMBL/GenBank/DDBJ whole genome shotgun (WGS) entry which is preliminary data.</text>
</comment>
<dbReference type="Pfam" id="PF13103">
    <property type="entry name" value="TonB_2"/>
    <property type="match status" value="1"/>
</dbReference>
<accession>X0XF70</accession>
<protein>
    <recommendedName>
        <fullName evidence="6">TonB C-terminal domain-containing protein</fullName>
    </recommendedName>
</protein>
<dbReference type="SUPFAM" id="SSF74653">
    <property type="entry name" value="TolA/TonB C-terminal domain"/>
    <property type="match status" value="1"/>
</dbReference>
<evidence type="ECO:0000256" key="3">
    <source>
        <dbReference type="ARBA" id="ARBA00022989"/>
    </source>
</evidence>
<comment type="subcellular location">
    <subcellularLocation>
        <location evidence="1">Membrane</location>
        <topology evidence="1">Single-pass membrane protein</topology>
    </subcellularLocation>
</comment>
<evidence type="ECO:0000256" key="2">
    <source>
        <dbReference type="ARBA" id="ARBA00022692"/>
    </source>
</evidence>
<evidence type="ECO:0000256" key="4">
    <source>
        <dbReference type="ARBA" id="ARBA00023136"/>
    </source>
</evidence>
<sequence>SWITPPDFQNRGLSTELRVRLGPTGEVLGTPVVVRSSGDPYWDDNVIRALMKASPLPAPPEPGDWPFLFSPEE</sequence>
<dbReference type="EMBL" id="BARS01048323">
    <property type="protein sequence ID" value="GAG35298.1"/>
    <property type="molecule type" value="Genomic_DNA"/>
</dbReference>
<dbReference type="GO" id="GO:0016020">
    <property type="term" value="C:membrane"/>
    <property type="evidence" value="ECO:0007669"/>
    <property type="project" value="UniProtKB-SubCell"/>
</dbReference>
<evidence type="ECO:0000256" key="1">
    <source>
        <dbReference type="ARBA" id="ARBA00004167"/>
    </source>
</evidence>
<dbReference type="NCBIfam" id="TIGR01352">
    <property type="entry name" value="tonB_Cterm"/>
    <property type="match status" value="1"/>
</dbReference>
<reference evidence="5" key="1">
    <citation type="journal article" date="2014" name="Front. Microbiol.">
        <title>High frequency of phylogenetically diverse reductive dehalogenase-homologous genes in deep subseafloor sedimentary metagenomes.</title>
        <authorList>
            <person name="Kawai M."/>
            <person name="Futagami T."/>
            <person name="Toyoda A."/>
            <person name="Takaki Y."/>
            <person name="Nishi S."/>
            <person name="Hori S."/>
            <person name="Arai W."/>
            <person name="Tsubouchi T."/>
            <person name="Morono Y."/>
            <person name="Uchiyama I."/>
            <person name="Ito T."/>
            <person name="Fujiyama A."/>
            <person name="Inagaki F."/>
            <person name="Takami H."/>
        </authorList>
    </citation>
    <scope>NUCLEOTIDE SEQUENCE</scope>
    <source>
        <strain evidence="5">Expedition CK06-06</strain>
    </source>
</reference>
<feature type="non-terminal residue" evidence="5">
    <location>
        <position position="1"/>
    </location>
</feature>